<dbReference type="Pfam" id="PF03011">
    <property type="entry name" value="PFEMP"/>
    <property type="match status" value="1"/>
</dbReference>
<evidence type="ECO:0000259" key="2">
    <source>
        <dbReference type="Pfam" id="PF03011"/>
    </source>
</evidence>
<evidence type="ECO:0000259" key="4">
    <source>
        <dbReference type="Pfam" id="PF18562"/>
    </source>
</evidence>
<dbReference type="InterPro" id="IPR008602">
    <property type="entry name" value="Duffy-antigen-binding"/>
</dbReference>
<organism evidence="6 7">
    <name type="scientific">Plasmodium falciparum Tanzania</name>
    <name type="common">2000708</name>
    <dbReference type="NCBI Taxonomy" id="1036725"/>
    <lineage>
        <taxon>Eukaryota</taxon>
        <taxon>Sar</taxon>
        <taxon>Alveolata</taxon>
        <taxon>Apicomplexa</taxon>
        <taxon>Aconoidasida</taxon>
        <taxon>Haemosporida</taxon>
        <taxon>Plasmodiidae</taxon>
        <taxon>Plasmodium</taxon>
        <taxon>Plasmodium (Laverania)</taxon>
    </lineage>
</organism>
<feature type="non-terminal residue" evidence="6">
    <location>
        <position position="1427"/>
    </location>
</feature>
<reference evidence="6 7" key="2">
    <citation type="submission" date="2013-02" db="EMBL/GenBank/DDBJ databases">
        <title>The Genome Sequence of Plasmodium falciparum Tanzania (2000708).</title>
        <authorList>
            <consortium name="The Broad Institute Genome Sequencing Platform"/>
            <consortium name="The Broad Institute Genome Sequencing Center for Infectious Disease"/>
            <person name="Neafsey D."/>
            <person name="Cheeseman I."/>
            <person name="Volkman S."/>
            <person name="Adams J."/>
            <person name="Walker B."/>
            <person name="Young S.K."/>
            <person name="Zeng Q."/>
            <person name="Gargeya S."/>
            <person name="Fitzgerald M."/>
            <person name="Haas B."/>
            <person name="Abouelleil A."/>
            <person name="Alvarado L."/>
            <person name="Arachchi H.M."/>
            <person name="Berlin A.M."/>
            <person name="Chapman S.B."/>
            <person name="Dewar J."/>
            <person name="Goldberg J."/>
            <person name="Griggs A."/>
            <person name="Gujja S."/>
            <person name="Hansen M."/>
            <person name="Howarth C."/>
            <person name="Imamovic A."/>
            <person name="Larimer J."/>
            <person name="McCowan C."/>
            <person name="Murphy C."/>
            <person name="Neiman D."/>
            <person name="Pearson M."/>
            <person name="Priest M."/>
            <person name="Roberts A."/>
            <person name="Saif S."/>
            <person name="Shea T."/>
            <person name="Sisk P."/>
            <person name="Sykes S."/>
            <person name="Wortman J."/>
            <person name="Nusbaum C."/>
            <person name="Birren B."/>
        </authorList>
    </citation>
    <scope>NUCLEOTIDE SEQUENCE [LARGE SCALE GENOMIC DNA]</scope>
    <source>
        <strain evidence="7">Tanzania (2000708)</strain>
    </source>
</reference>
<dbReference type="Pfam" id="PF18562">
    <property type="entry name" value="CIDR1_gamma"/>
    <property type="match status" value="1"/>
</dbReference>
<accession>A0A024VYV1</accession>
<dbReference type="EMBL" id="KI926575">
    <property type="protein sequence ID" value="ETW33488.1"/>
    <property type="molecule type" value="Genomic_DNA"/>
</dbReference>
<sequence length="1427" mass="165293">ETSDGLRKAFIECAAIETFFLWHKYKKDKNGGDADTKLNSGTIPEEFKRQMFYTFGDFRDFLFGTDISKNHGKGSKLAKKIDSLFPPNNKKPGTLSRQEWWNENGPYIWKGMLCALEKAWGKDTIKNKSNYNYHNVKFSDKSTTLEKFAQTPQFLRWFTEWSDEFCRERKKKEEEVKSKCTSDYEGCKDTKGTTNCGKACKAYQDYIDKKKVEYTGQEGKFKDDKRNNKPGYNDISSKEAPEYLKENCLDDTCDCIEKVKSNLNYWEKPHTTYEETSLQKKCSCPPPPCEIVDAILGDKSSMGYVEGCRKKYMTTRSGMGWLCNDKEGEKGKEDGLCIPPRRQRLYVKDLEELKDENPSHESLREAFIKCAAVETFFAWHEYKQEEIKEEKEKNEQHVQYKSSVLENLQKQLKEGKIPEEFMRQMFYTFGDYRDIFFGKNIDSNMETVKKNINKVLKNGGSNSPSGTTTAQGWWKKYAPDIWEGMLCALSYNTETKEMDKELRNKLKTPSNNNSYKYTDVKYSDNTTTLSDFAKKPQFIRWLEEWAEDFCRKKKIKIDKIQKECRGLSGQNHCDGDGFDCDEMCPNKDERFETFKCLSCAKSCKSYKKWINEKNIEFEKQREKYKTQIKKLESNPDKLYDEIFVGGIPKKYKSIDLFLKTLKGPCTDNNTEECKIDFNKPKDTFGPAKNCAPCHLIRFKCIQGNSIDVTKNKCDKTTFKFTEDNKDTKEDSEQLGMLISDNTVQNFADGLENDCKNADIFKGVREDKWKCFYVCGVDICELITSDGQKDDKQNILIRALFKRWLEHFLEDYNQINDKISHCIKKSEGSTCIKGCKNKCNCVDKWIEKKKSEWGKVRDRYFKQYSDKNSEVLYEVKRFLEGGPFHSEVQKAIKPFTDLSEFEKSTQCNDTANSKGADGKKKDVVICLLDKLQNKIDKCKIQHKFTSDKKCTAIEPPNIDNNIPDTDVSSPHIYSPPFCNVPANPCSDKNDTNIVSVTQVAQEMQKEVKKGMLERSVNERSPKGKGSKGDSSKSSLEGDLSLAKFTNGTKPSGLNNEKICDLDKNKHSNAESRHGYTYNGPCTGKNPGRFKIGTTWKTKNQLEITDAHLFLPPRREHMCTSNLEHLLHRNHGPLLNVEPDKINHSFLGDVLLAAKYEAEFIKTNYTRLNGQNDNGAKCRAMKYSFADIGDIIRGKDLWEHKDFKNLERDLVKIFEKIKGELGEKYTDDESPYTKLREDWWEANREKVWEAMQCPPTPPTSYRGANMKCDDTTTTPLDDYIPQRLRWMMEWVEWYCKVQKEAYEELEKQCSTCKSGKCENGYEKCKKCTESCEKYKNKIKPWREQWEKIKEKYNDLYKRATESGGPIKSNDPKDQEAIEFLSKLQKKNTHNTIYSTAAGYIHQELPNVGCKEQTKFCTGGNNYAFMDPPH</sequence>
<proteinExistence type="predicted"/>
<dbReference type="OrthoDB" id="379146at2759"/>
<dbReference type="Pfam" id="PF22672">
    <property type="entry name" value="DBL_C"/>
    <property type="match status" value="1"/>
</dbReference>
<dbReference type="Gene3D" id="1.20.58.830">
    <property type="match status" value="3"/>
</dbReference>
<feature type="domain" description="Duffy-antigen binding" evidence="3">
    <location>
        <begin position="3"/>
        <end position="168"/>
    </location>
</feature>
<feature type="compositionally biased region" description="Basic and acidic residues" evidence="1">
    <location>
        <begin position="1003"/>
        <end position="1029"/>
    </location>
</feature>
<feature type="domain" description="Cysteine-rich interdomain region 1 gamma" evidence="4">
    <location>
        <begin position="732"/>
        <end position="781"/>
    </location>
</feature>
<dbReference type="Proteomes" id="UP000030708">
    <property type="component" value="Unassembled WGS sequence"/>
</dbReference>
<evidence type="ECO:0000259" key="5">
    <source>
        <dbReference type="Pfam" id="PF22672"/>
    </source>
</evidence>
<dbReference type="InterPro" id="IPR041480">
    <property type="entry name" value="CIDR1_gamma"/>
</dbReference>
<reference evidence="6 7" key="1">
    <citation type="submission" date="2013-02" db="EMBL/GenBank/DDBJ databases">
        <title>The Genome Annotation of Plasmodium falciparum Tanzania (2000708).</title>
        <authorList>
            <consortium name="The Broad Institute Genome Sequencing Platform"/>
            <consortium name="The Broad Institute Genome Sequencing Center for Infectious Disease"/>
            <person name="Neafsey D."/>
            <person name="Hoffman S."/>
            <person name="Volkman S."/>
            <person name="Rosenthal P."/>
            <person name="Walker B."/>
            <person name="Young S.K."/>
            <person name="Zeng Q."/>
            <person name="Gargeya S."/>
            <person name="Fitzgerald M."/>
            <person name="Haas B."/>
            <person name="Abouelleil A."/>
            <person name="Allen A.W."/>
            <person name="Alvarado L."/>
            <person name="Arachchi H.M."/>
            <person name="Berlin A.M."/>
            <person name="Chapman S.B."/>
            <person name="Gainer-Dewar J."/>
            <person name="Goldberg J."/>
            <person name="Griggs A."/>
            <person name="Gujja S."/>
            <person name="Hansen M."/>
            <person name="Howarth C."/>
            <person name="Imamovic A."/>
            <person name="Ireland A."/>
            <person name="Larimer J."/>
            <person name="McCowan C."/>
            <person name="Murphy C."/>
            <person name="Pearson M."/>
            <person name="Poon T.W."/>
            <person name="Priest M."/>
            <person name="Roberts A."/>
            <person name="Saif S."/>
            <person name="Shea T."/>
            <person name="Sisk P."/>
            <person name="Sykes S."/>
            <person name="Wortman J."/>
            <person name="Nusbaum C."/>
            <person name="Birren B."/>
        </authorList>
    </citation>
    <scope>NUCLEOTIDE SEQUENCE [LARGE SCALE GENOMIC DNA]</scope>
    <source>
        <strain evidence="7">Tanzania (2000708)</strain>
    </source>
</reference>
<dbReference type="GO" id="GO:0046789">
    <property type="term" value="F:host cell surface receptor binding"/>
    <property type="evidence" value="ECO:0007669"/>
    <property type="project" value="InterPro"/>
</dbReference>
<evidence type="ECO:0000256" key="1">
    <source>
        <dbReference type="SAM" id="MobiDB-lite"/>
    </source>
</evidence>
<feature type="region of interest" description="Disordered" evidence="1">
    <location>
        <begin position="1003"/>
        <end position="1035"/>
    </location>
</feature>
<feature type="domain" description="Duffy-binding-like" evidence="5">
    <location>
        <begin position="544"/>
        <end position="687"/>
    </location>
</feature>
<dbReference type="InterPro" id="IPR042202">
    <property type="entry name" value="Duffy-ag-bd_sf"/>
</dbReference>
<evidence type="ECO:0000313" key="6">
    <source>
        <dbReference type="EMBL" id="ETW33488.1"/>
    </source>
</evidence>
<dbReference type="Gene3D" id="1.20.1310.20">
    <property type="entry name" value="Duffy-antigen binding domain"/>
    <property type="match status" value="3"/>
</dbReference>
<gene>
    <name evidence="6" type="ORF">PFTANZ_05794</name>
</gene>
<dbReference type="GO" id="GO:0016020">
    <property type="term" value="C:membrane"/>
    <property type="evidence" value="ECO:0007669"/>
    <property type="project" value="InterPro"/>
</dbReference>
<evidence type="ECO:0008006" key="8">
    <source>
        <dbReference type="Google" id="ProtNLM"/>
    </source>
</evidence>
<feature type="non-terminal residue" evidence="6">
    <location>
        <position position="1"/>
    </location>
</feature>
<dbReference type="SUPFAM" id="SSF140924">
    <property type="entry name" value="Duffy binding domain-like"/>
    <property type="match status" value="4"/>
</dbReference>
<dbReference type="FunFam" id="1.20.1310.20:FF:000017">
    <property type="entry name" value="Erythrocyte membrane protein 1, PfEMP1"/>
    <property type="match status" value="1"/>
</dbReference>
<feature type="domain" description="Duffy-antigen binding" evidence="3">
    <location>
        <begin position="335"/>
        <end position="510"/>
    </location>
</feature>
<feature type="domain" description="Duffy-binding-like" evidence="2">
    <location>
        <begin position="799"/>
        <end position="942"/>
    </location>
</feature>
<name>A0A024VYV1_PLAFA</name>
<feature type="domain" description="Duffy-antigen binding" evidence="3">
    <location>
        <begin position="1108"/>
        <end position="1283"/>
    </location>
</feature>
<evidence type="ECO:0000259" key="3">
    <source>
        <dbReference type="Pfam" id="PF05424"/>
    </source>
</evidence>
<evidence type="ECO:0000313" key="7">
    <source>
        <dbReference type="Proteomes" id="UP000030708"/>
    </source>
</evidence>
<protein>
    <recommendedName>
        <fullName evidence="8">EMP1 protein</fullName>
    </recommendedName>
</protein>
<dbReference type="Pfam" id="PF05424">
    <property type="entry name" value="Duffy_binding"/>
    <property type="match status" value="3"/>
</dbReference>
<dbReference type="Gene3D" id="1.20.58.1930">
    <property type="match status" value="1"/>
</dbReference>
<dbReference type="FunFam" id="1.20.58.1930:FF:000001">
    <property type="entry name" value="Erythrocyte membrane protein 1, PfEMP1"/>
    <property type="match status" value="1"/>
</dbReference>
<dbReference type="InterPro" id="IPR004258">
    <property type="entry name" value="DBL"/>
</dbReference>
<dbReference type="InterPro" id="IPR054595">
    <property type="entry name" value="DBL_C"/>
</dbReference>